<dbReference type="AlphaFoldDB" id="A0A0F5NJY3"/>
<accession>A0A0F5NJY3</accession>
<name>A0A0F5NJY3_9MYCO</name>
<evidence type="ECO:0000313" key="1">
    <source>
        <dbReference type="EMBL" id="ORW16915.1"/>
    </source>
</evidence>
<dbReference type="Proteomes" id="UP000193781">
    <property type="component" value="Unassembled WGS sequence"/>
</dbReference>
<evidence type="ECO:0000313" key="2">
    <source>
        <dbReference type="Proteomes" id="UP000193781"/>
    </source>
</evidence>
<dbReference type="EMBL" id="LQPH01000158">
    <property type="protein sequence ID" value="ORW16915.1"/>
    <property type="molecule type" value="Genomic_DNA"/>
</dbReference>
<proteinExistence type="predicted"/>
<reference evidence="1 2" key="1">
    <citation type="submission" date="2016-01" db="EMBL/GenBank/DDBJ databases">
        <title>The new phylogeny of the genus Mycobacterium.</title>
        <authorList>
            <person name="Tarcisio F."/>
            <person name="Conor M."/>
            <person name="Antonella G."/>
            <person name="Elisabetta G."/>
            <person name="Giulia F.S."/>
            <person name="Sara T."/>
            <person name="Anna F."/>
            <person name="Clotilde B."/>
            <person name="Roberto B."/>
            <person name="Veronica D.S."/>
            <person name="Fabio R."/>
            <person name="Monica P."/>
            <person name="Olivier J."/>
            <person name="Enrico T."/>
            <person name="Nicola S."/>
        </authorList>
    </citation>
    <scope>NUCLEOTIDE SEQUENCE [LARGE SCALE GENOMIC DNA]</scope>
    <source>
        <strain evidence="1 2">DSM 44803</strain>
    </source>
</reference>
<protein>
    <submittedName>
        <fullName evidence="1">Uncharacterized protein</fullName>
    </submittedName>
</protein>
<keyword evidence="2" id="KW-1185">Reference proteome</keyword>
<gene>
    <name evidence="1" type="ORF">AWC17_14285</name>
</gene>
<dbReference type="RefSeq" id="WP_046182121.1">
    <property type="nucleotide sequence ID" value="NZ_JACKSS010000079.1"/>
</dbReference>
<comment type="caution">
    <text evidence="1">The sequence shown here is derived from an EMBL/GenBank/DDBJ whole genome shotgun (WGS) entry which is preliminary data.</text>
</comment>
<sequence length="239" mass="26636">MDEPHEHTLPAPVAEALERMYMRFAGNPFPRNVMVCPRCGPEWSTEGIASTSPRALSGRQLDALHVVSLDDTALRHFFPRLVELLLLEPAPPFDFVSGLHRLKGRLPKWDATDSSVLRQALDAVWFELLNTYPAPLGYLSDVRSALNFADWCDIPLGPMLDYWSSTYAPSATMHVADLISEIFMFDKPFEPPTKALILSWLSQPAVGDRLQDAFLATDSDQAASQLSTAHEIWAACIRA</sequence>
<dbReference type="STRING" id="244292.ABW17_17545"/>
<dbReference type="OrthoDB" id="4535590at2"/>
<organism evidence="1 2">
    <name type="scientific">Mycobacterium nebraskense</name>
    <dbReference type="NCBI Taxonomy" id="244292"/>
    <lineage>
        <taxon>Bacteria</taxon>
        <taxon>Bacillati</taxon>
        <taxon>Actinomycetota</taxon>
        <taxon>Actinomycetes</taxon>
        <taxon>Mycobacteriales</taxon>
        <taxon>Mycobacteriaceae</taxon>
        <taxon>Mycobacterium</taxon>
    </lineage>
</organism>